<dbReference type="GO" id="GO:0048284">
    <property type="term" value="P:organelle fusion"/>
    <property type="evidence" value="ECO:0007669"/>
    <property type="project" value="TreeGrafter"/>
</dbReference>
<dbReference type="GO" id="GO:0006904">
    <property type="term" value="P:vesicle docking involved in exocytosis"/>
    <property type="evidence" value="ECO:0007669"/>
    <property type="project" value="TreeGrafter"/>
</dbReference>
<evidence type="ECO:0000313" key="7">
    <source>
        <dbReference type="EMBL" id="KAL0489682.1"/>
    </source>
</evidence>
<evidence type="ECO:0000256" key="4">
    <source>
        <dbReference type="PROSITE-ProRule" id="PRU01006"/>
    </source>
</evidence>
<comment type="caution">
    <text evidence="7">The sequence shown here is derived from an EMBL/GenBank/DDBJ whole genome shotgun (WGS) entry which is preliminary data.</text>
</comment>
<protein>
    <submittedName>
        <fullName evidence="7">Vacuolar protein sorting protein VPS18</fullName>
    </submittedName>
</protein>
<evidence type="ECO:0000259" key="6">
    <source>
        <dbReference type="Pfam" id="PF05131"/>
    </source>
</evidence>
<keyword evidence="3" id="KW-0862">Zinc</keyword>
<dbReference type="GO" id="GO:0030674">
    <property type="term" value="F:protein-macromolecule adaptor activity"/>
    <property type="evidence" value="ECO:0007669"/>
    <property type="project" value="TreeGrafter"/>
</dbReference>
<dbReference type="InterPro" id="IPR036322">
    <property type="entry name" value="WD40_repeat_dom_sf"/>
</dbReference>
<dbReference type="GO" id="GO:0006886">
    <property type="term" value="P:intracellular protein transport"/>
    <property type="evidence" value="ECO:0007669"/>
    <property type="project" value="UniProtKB-UniRule"/>
</dbReference>
<dbReference type="PANTHER" id="PTHR23323">
    <property type="entry name" value="VACUOLAR PROTEIN SORTING-ASSOCIATED PROTEIN"/>
    <property type="match status" value="1"/>
</dbReference>
<dbReference type="Pfam" id="PF05131">
    <property type="entry name" value="Pep3_Vps18"/>
    <property type="match status" value="1"/>
</dbReference>
<dbReference type="GO" id="GO:0030897">
    <property type="term" value="C:HOPS complex"/>
    <property type="evidence" value="ECO:0007669"/>
    <property type="project" value="TreeGrafter"/>
</dbReference>
<feature type="region of interest" description="Disordered" evidence="5">
    <location>
        <begin position="148"/>
        <end position="186"/>
    </location>
</feature>
<evidence type="ECO:0000256" key="5">
    <source>
        <dbReference type="SAM" id="MobiDB-lite"/>
    </source>
</evidence>
<dbReference type="GO" id="GO:0007033">
    <property type="term" value="P:vacuole organization"/>
    <property type="evidence" value="ECO:0007669"/>
    <property type="project" value="TreeGrafter"/>
</dbReference>
<sequence length="1452" mass="167100">MSDVDEDAINSGGSDAESVTSANSQEESKRLSVAPRKKNLLNSAFKKTLKGLGLKKKKTETYNGEFEVEDNEEDDDLVKQVTDSEVGQDGTNEEMLVNTNKKNKKRQFASTNPNTVSSGLDMNEWANLSVDWGELKRKQEEREEQRKLKLARATGSKTRVIPDESSDEDVEESDQESDSDSDSEELTQNTFASQYDELQEQFDRERIGMSKKFVCDIDRDVDSALDENFRGKHSQRIVDFCVQDGTYCISCNDGRVIIINTRTNQVRTFNVATKSTQSILRCFMSPYASHIIIVTEESNKGYQHFYINSHIIEDNKNAIKLDMISPRERITAVAWQPDWYNNLSDEEVSARSDNTYTMFVGTKPNSHIKRMRVVYDISSHAIKMEYTKQFDLQRYYIDNNKILKGFSVADIDGIEMITKGSSSMVVACTRIGLSWFYLENVTFNVASTENGQDSTIVFNWPNPSTLYPLQSLKLERDDSITSTLCITRAYFNDTTDAPDGWAWSTAQGILTGKFTMDPKQNIKNYNLIPYHQPDLGYPVSMAVSNFHIHVAYASAYHIIMQPSELGATMSKYSLLGQVVFNSSKHMRLQMMGEQFIGVRVDDQKMSKSHDLIIFIKMDTRRSTEVVNVYGNHTRDEREGFWKLYLEQALDCNVASHKEEFFEKALWLCGEFEDENTKYDSKREILSARGDYYFSCSRLVEAAESYARTKRNFDEIVIKIMDADANDLQNGLYTYLYLMLKKHKYQKDSHSNNKEEHVTKESICLCTWIMQLLIHKANMYQSQINQKINVRVPQEDYARQIDTKNNALESRRKVRAAMREFMFKNKESLSRAKHLVYHLLLGNHFKDDYSYFATLIGDYELVIQGCIATGITKTFQESSSDLRAQLIKSRNRRRATAVQYQKVDVVVNPHFDKAIKILDDFCHEKKHANIWYTYAPALINYRPREILSSFRAFPFLNAWDLIPALLKFDPDLITNAPSQQLQQQQITTFTPKDVKAGSMYTDKDDNPVVEYLNWVIDTQKNDDSTIHNLMVNLLTKKRSADRLDEFLKKESESAYFSREFALRVCIHNRKFTSCVLLYRDMNLFDNAVDMALHYNRFEDALKIVTEHVHDLYQKKKLAIKLIHYLVRGNHLDGSGDDMDDGNVEGRRRAIRLVSSDLKDVLKLDDVLVHFPPDASLAPFREHLSGILSQYKSESDAIKTSMREAVNDAQSIRADLASSKPSRDLNYDVKCAHCALPVSSIPPQANRMSLVMRGQPLFTAFPCGHHFHVHCLRQHYVNSVHRHQGLIRDQAKHAAEKAVRTEVVNMIKNKYKEKRMASTSDDEEEILMAMESREMESIRVDPSKIELIYHKYLSQSDRESLVEYDLSVKRIDDRVREFEQLHRSLNKCRVCGGSDRLSLENQLQRCIDGITQSIAKECPFDGEMMVNEICIPLVNNLDRDVMNTWSIKSSAASH</sequence>
<proteinExistence type="predicted"/>
<dbReference type="SUPFAM" id="SSF50978">
    <property type="entry name" value="WD40 repeat-like"/>
    <property type="match status" value="1"/>
</dbReference>
<evidence type="ECO:0000256" key="2">
    <source>
        <dbReference type="ARBA" id="ARBA00022771"/>
    </source>
</evidence>
<keyword evidence="8" id="KW-1185">Reference proteome</keyword>
<dbReference type="Proteomes" id="UP001431209">
    <property type="component" value="Unassembled WGS sequence"/>
</dbReference>
<evidence type="ECO:0000313" key="8">
    <source>
        <dbReference type="Proteomes" id="UP001431209"/>
    </source>
</evidence>
<keyword evidence="2" id="KW-0863">Zinc-finger</keyword>
<dbReference type="GO" id="GO:0007032">
    <property type="term" value="P:endosome organization"/>
    <property type="evidence" value="ECO:0007669"/>
    <property type="project" value="TreeGrafter"/>
</dbReference>
<dbReference type="PROSITE" id="PS50236">
    <property type="entry name" value="CHCR"/>
    <property type="match status" value="1"/>
</dbReference>
<dbReference type="EMBL" id="JAOPGA020001587">
    <property type="protein sequence ID" value="KAL0489682.1"/>
    <property type="molecule type" value="Genomic_DNA"/>
</dbReference>
<gene>
    <name evidence="7" type="ORF">AKO1_009122</name>
</gene>
<feature type="domain" description="Pep3/Vps18 beta-propeller" evidence="6">
    <location>
        <begin position="235"/>
        <end position="559"/>
    </location>
</feature>
<dbReference type="PANTHER" id="PTHR23323:SF26">
    <property type="entry name" value="VACUOLAR PROTEIN SORTING-ASSOCIATED PROTEIN 18 HOMOLOG"/>
    <property type="match status" value="1"/>
</dbReference>
<dbReference type="InterPro" id="IPR055358">
    <property type="entry name" value="CHCR"/>
</dbReference>
<feature type="region of interest" description="Disordered" evidence="5">
    <location>
        <begin position="99"/>
        <end position="120"/>
    </location>
</feature>
<accession>A0AAW2ZLY8</accession>
<feature type="compositionally biased region" description="Polar residues" evidence="5">
    <location>
        <begin position="108"/>
        <end position="120"/>
    </location>
</feature>
<dbReference type="InterPro" id="IPR007810">
    <property type="entry name" value="Pep3/Vps18_beta-prop"/>
</dbReference>
<dbReference type="InterPro" id="IPR000547">
    <property type="entry name" value="Clathrin_H-chain/VPS_repeat"/>
</dbReference>
<evidence type="ECO:0000256" key="1">
    <source>
        <dbReference type="ARBA" id="ARBA00022723"/>
    </source>
</evidence>
<feature type="repeat" description="CHCR" evidence="4">
    <location>
        <begin position="978"/>
        <end position="1133"/>
    </location>
</feature>
<feature type="compositionally biased region" description="Acidic residues" evidence="5">
    <location>
        <begin position="164"/>
        <end position="185"/>
    </location>
</feature>
<organism evidence="7 8">
    <name type="scientific">Acrasis kona</name>
    <dbReference type="NCBI Taxonomy" id="1008807"/>
    <lineage>
        <taxon>Eukaryota</taxon>
        <taxon>Discoba</taxon>
        <taxon>Heterolobosea</taxon>
        <taxon>Tetramitia</taxon>
        <taxon>Eutetramitia</taxon>
        <taxon>Acrasidae</taxon>
        <taxon>Acrasis</taxon>
    </lineage>
</organism>
<feature type="compositionally biased region" description="Polar residues" evidence="5">
    <location>
        <begin position="11"/>
        <end position="25"/>
    </location>
</feature>
<reference evidence="7 8" key="1">
    <citation type="submission" date="2024-03" db="EMBL/GenBank/DDBJ databases">
        <title>The Acrasis kona genome and developmental transcriptomes reveal deep origins of eukaryotic multicellular pathways.</title>
        <authorList>
            <person name="Sheikh S."/>
            <person name="Fu C.-J."/>
            <person name="Brown M.W."/>
            <person name="Baldauf S.L."/>
        </authorList>
    </citation>
    <scope>NUCLEOTIDE SEQUENCE [LARGE SCALE GENOMIC DNA]</scope>
    <source>
        <strain evidence="7 8">ATCC MYA-3509</strain>
    </source>
</reference>
<dbReference type="GO" id="GO:0008270">
    <property type="term" value="F:zinc ion binding"/>
    <property type="evidence" value="ECO:0007669"/>
    <property type="project" value="UniProtKB-KW"/>
</dbReference>
<keyword evidence="1" id="KW-0479">Metal-binding</keyword>
<name>A0AAW2ZLY8_9EUKA</name>
<dbReference type="GO" id="GO:0005768">
    <property type="term" value="C:endosome"/>
    <property type="evidence" value="ECO:0007669"/>
    <property type="project" value="TreeGrafter"/>
</dbReference>
<dbReference type="Pfam" id="PF00637">
    <property type="entry name" value="Clathrin"/>
    <property type="match status" value="1"/>
</dbReference>
<feature type="region of interest" description="Disordered" evidence="5">
    <location>
        <begin position="1"/>
        <end position="37"/>
    </location>
</feature>
<evidence type="ECO:0000256" key="3">
    <source>
        <dbReference type="ARBA" id="ARBA00022833"/>
    </source>
</evidence>